<dbReference type="GO" id="GO:0043164">
    <property type="term" value="P:Gram-negative-bacterium-type cell wall biogenesis"/>
    <property type="evidence" value="ECO:0007669"/>
    <property type="project" value="TreeGrafter"/>
</dbReference>
<dbReference type="CDD" id="cd06259">
    <property type="entry name" value="YdcF-like"/>
    <property type="match status" value="1"/>
</dbReference>
<dbReference type="RefSeq" id="WP_114441868.1">
    <property type="nucleotide sequence ID" value="NZ_QOZG01000007.1"/>
</dbReference>
<feature type="transmembrane region" description="Helical" evidence="1">
    <location>
        <begin position="7"/>
        <end position="29"/>
    </location>
</feature>
<dbReference type="InterPro" id="IPR003848">
    <property type="entry name" value="DUF218"/>
</dbReference>
<dbReference type="InterPro" id="IPR014729">
    <property type="entry name" value="Rossmann-like_a/b/a_fold"/>
</dbReference>
<reference evidence="3 4" key="1">
    <citation type="submission" date="2018-07" db="EMBL/GenBank/DDBJ databases">
        <title>The draft genome of Phyllobacterium salinisoli.</title>
        <authorList>
            <person name="Liu L."/>
            <person name="Li L."/>
            <person name="Zhang X."/>
            <person name="Liang L."/>
        </authorList>
    </citation>
    <scope>NUCLEOTIDE SEQUENCE [LARGE SCALE GENOMIC DNA]</scope>
    <source>
        <strain evidence="3 4">LLAN61</strain>
    </source>
</reference>
<dbReference type="InterPro" id="IPR051599">
    <property type="entry name" value="Cell_Envelope_Assoc"/>
</dbReference>
<dbReference type="PANTHER" id="PTHR30336">
    <property type="entry name" value="INNER MEMBRANE PROTEIN, PROBABLE PERMEASE"/>
    <property type="match status" value="1"/>
</dbReference>
<dbReference type="GO" id="GO:0000270">
    <property type="term" value="P:peptidoglycan metabolic process"/>
    <property type="evidence" value="ECO:0007669"/>
    <property type="project" value="TreeGrafter"/>
</dbReference>
<comment type="caution">
    <text evidence="3">The sequence shown here is derived from an EMBL/GenBank/DDBJ whole genome shotgun (WGS) entry which is preliminary data.</text>
</comment>
<evidence type="ECO:0000259" key="2">
    <source>
        <dbReference type="Pfam" id="PF02698"/>
    </source>
</evidence>
<evidence type="ECO:0000256" key="1">
    <source>
        <dbReference type="SAM" id="Phobius"/>
    </source>
</evidence>
<dbReference type="Gene3D" id="3.40.50.620">
    <property type="entry name" value="HUPs"/>
    <property type="match status" value="1"/>
</dbReference>
<keyword evidence="1" id="KW-0472">Membrane</keyword>
<feature type="domain" description="DUF218" evidence="2">
    <location>
        <begin position="43"/>
        <end position="177"/>
    </location>
</feature>
<gene>
    <name evidence="3" type="ORF">DUT91_17425</name>
</gene>
<accession>A0A368K0K3</accession>
<name>A0A368K0K3_9HYPH</name>
<dbReference type="EMBL" id="QOZG01000007">
    <property type="protein sequence ID" value="RCS22751.1"/>
    <property type="molecule type" value="Genomic_DNA"/>
</dbReference>
<dbReference type="PROSITE" id="PS51257">
    <property type="entry name" value="PROKAR_LIPOPROTEIN"/>
    <property type="match status" value="1"/>
</dbReference>
<evidence type="ECO:0000313" key="4">
    <source>
        <dbReference type="Proteomes" id="UP000253420"/>
    </source>
</evidence>
<evidence type="ECO:0000313" key="3">
    <source>
        <dbReference type="EMBL" id="RCS22751.1"/>
    </source>
</evidence>
<dbReference type="OrthoDB" id="5405780at2"/>
<organism evidence="3 4">
    <name type="scientific">Phyllobacterium salinisoli</name>
    <dbReference type="NCBI Taxonomy" id="1899321"/>
    <lineage>
        <taxon>Bacteria</taxon>
        <taxon>Pseudomonadati</taxon>
        <taxon>Pseudomonadota</taxon>
        <taxon>Alphaproteobacteria</taxon>
        <taxon>Hyphomicrobiales</taxon>
        <taxon>Phyllobacteriaceae</taxon>
        <taxon>Phyllobacterium</taxon>
    </lineage>
</organism>
<dbReference type="Pfam" id="PF02698">
    <property type="entry name" value="DUF218"/>
    <property type="match status" value="1"/>
</dbReference>
<proteinExistence type="predicted"/>
<protein>
    <submittedName>
        <fullName evidence="3">YdcF family protein</fullName>
    </submittedName>
</protein>
<dbReference type="GO" id="GO:0005886">
    <property type="term" value="C:plasma membrane"/>
    <property type="evidence" value="ECO:0007669"/>
    <property type="project" value="TreeGrafter"/>
</dbReference>
<dbReference type="AlphaFoldDB" id="A0A368K0K3"/>
<keyword evidence="4" id="KW-1185">Reference proteome</keyword>
<dbReference type="Proteomes" id="UP000253420">
    <property type="component" value="Unassembled WGS sequence"/>
</dbReference>
<sequence length="207" mass="22965">MERPHPVLLRWAILCAVLAACPLAAIFWADPLLTLRGETRKADVIVVLGGDGPARAVHAAELWLEGTAPIVLVSGDGDCLFIRRDLIRNGVSPSAILVECLSGSTWQNALYSAPFLDQLNVRNAVLVTNWFHSRRAVESFANICPRINWIPSVVEPPDSFWQTAFGPYGVAILKEYLKLLWYRLRLLSADQMPETDAARSCDVEQRA</sequence>
<keyword evidence="1" id="KW-1133">Transmembrane helix</keyword>
<dbReference type="PANTHER" id="PTHR30336:SF4">
    <property type="entry name" value="ENVELOPE BIOGENESIS FACTOR ELYC"/>
    <property type="match status" value="1"/>
</dbReference>
<keyword evidence="1" id="KW-0812">Transmembrane</keyword>